<dbReference type="SMART" id="SM00635">
    <property type="entry name" value="BID_2"/>
    <property type="match status" value="8"/>
</dbReference>
<reference evidence="3" key="1">
    <citation type="submission" date="2022-10" db="EMBL/GenBank/DDBJ databases">
        <title>Chitinophaga sp. nov., isolated from soil.</title>
        <authorList>
            <person name="Jeon C.O."/>
        </authorList>
    </citation>
    <scope>NUCLEOTIDE SEQUENCE</scope>
    <source>
        <strain evidence="3">R8</strain>
    </source>
</reference>
<evidence type="ECO:0000259" key="2">
    <source>
        <dbReference type="SMART" id="SM00635"/>
    </source>
</evidence>
<dbReference type="EMBL" id="CP107006">
    <property type="protein sequence ID" value="UYQ92620.1"/>
    <property type="molecule type" value="Genomic_DNA"/>
</dbReference>
<dbReference type="InterPro" id="IPR013783">
    <property type="entry name" value="Ig-like_fold"/>
</dbReference>
<keyword evidence="1" id="KW-0732">Signal</keyword>
<feature type="domain" description="BIG2" evidence="2">
    <location>
        <begin position="777"/>
        <end position="856"/>
    </location>
</feature>
<protein>
    <submittedName>
        <fullName evidence="3">Ig-like domain-containing protein</fullName>
    </submittedName>
</protein>
<evidence type="ECO:0000313" key="4">
    <source>
        <dbReference type="Proteomes" id="UP001162741"/>
    </source>
</evidence>
<dbReference type="Pfam" id="PF18962">
    <property type="entry name" value="Por_Secre_tail"/>
    <property type="match status" value="1"/>
</dbReference>
<dbReference type="Pfam" id="PF02368">
    <property type="entry name" value="Big_2"/>
    <property type="match status" value="2"/>
</dbReference>
<dbReference type="NCBIfam" id="TIGR04183">
    <property type="entry name" value="Por_Secre_tail"/>
    <property type="match status" value="1"/>
</dbReference>
<feature type="chain" id="PRO_5046250744" evidence="1">
    <location>
        <begin position="20"/>
        <end position="1812"/>
    </location>
</feature>
<dbReference type="Proteomes" id="UP001162741">
    <property type="component" value="Chromosome"/>
</dbReference>
<dbReference type="RefSeq" id="WP_264280856.1">
    <property type="nucleotide sequence ID" value="NZ_CP107006.1"/>
</dbReference>
<feature type="domain" description="BIG2" evidence="2">
    <location>
        <begin position="1325"/>
        <end position="1401"/>
    </location>
</feature>
<evidence type="ECO:0000313" key="3">
    <source>
        <dbReference type="EMBL" id="UYQ92620.1"/>
    </source>
</evidence>
<feature type="domain" description="BIG2" evidence="2">
    <location>
        <begin position="1016"/>
        <end position="1089"/>
    </location>
</feature>
<dbReference type="Gene3D" id="2.60.40.1080">
    <property type="match status" value="11"/>
</dbReference>
<proteinExistence type="predicted"/>
<dbReference type="InterPro" id="IPR008964">
    <property type="entry name" value="Invasin/intimin_cell_adhesion"/>
</dbReference>
<feature type="signal peptide" evidence="1">
    <location>
        <begin position="1"/>
        <end position="19"/>
    </location>
</feature>
<evidence type="ECO:0000256" key="1">
    <source>
        <dbReference type="SAM" id="SignalP"/>
    </source>
</evidence>
<dbReference type="InterPro" id="IPR003343">
    <property type="entry name" value="Big_2"/>
</dbReference>
<accession>A0ABY6IZB2</accession>
<sequence length="1812" mass="180653">MRKFLLLIIILVACSQVFAQAELTERVPAATSDYNTNRGPNGTTDHRSFRGVMILTAAELANIPANTPLTRASFFYRNGANVAANGTLKFYLQNTTDATNQKTSTWTDVINGMSEAYSGAYTIPAGTATEAFFQFGTPFQYNGGGLYVAYEYVGSTFASSPAAYQVNNSLNSSLKNEASNTTTPPAILTSTTNIRPQLIFAYQNPYTNEASIASLRLNRSIENKFMYPGNGIRVEVQNRGSQDRTAVPVTITVTGANPYSETQAIPLLQAGQSVVLNFNALPTNVSGTQTITATLPGDDNNANNSKSVTQQVDCSRMRYYEELTTPSPIGYGAGNGTVALKFVAPPVTPVLVKGLNLRLSSHASAPGTTLYGVLIDKDGVELDRTDPVTLASSDLGTVKSFEFLAPTQLPAGEEFYLGIAQEVTGSGILPLSAYATVNVQYQPFYTIHPSGAPIIPVTTLTVTPGIEAIVDGLPVTLAASATEVCAGTPVTFTATSGFAYPAFQFTSGATVLQSTAANALSYAPASDVQVVVGGLYNGCPVVSNPVDVTVKPAPVVAAITGDATVCGNATTQLANATPGGVWSSSDINIATVDAGGLVTGVAGGAVVISYNVTANGCTTVATHQLNVNTPGVISPTTGTSDICVGASTTLANPTPGGTWSSSDINVATVTNGVVTSVAAGTATIVYAVADASGCSGTANFDITVHALPAVPVITGSTAVCENEQITLASVTTGGVWSVNDAAVATIHASTGVVNGIADGNAVITYAITDGAGCSNAGTYNITVNPAATVAAITGANSMCVNSNVILSNATTGGAWSSSDEAIAEVNATTGEVTGIAAGAATITYTVSNANGCTASATYVVTVNALPALLPISGSNTLCIGTSATLTNATAGGAWTTSDPAIVNVNATTGEISGIAAGVSTITYNITNANGCVGSRTLDVEVAASVTVPAFTGGRGVCEGSTLDLDNTRTGGVWSTDNAAIADVDASTGVVTGISAGIANITYTLTVATGCSGSYSDAVQVNAKPAAPVVTGATEVCEGGSITLNGSGTGSWSSANTAIATVDAATGIVTGISAGTTAIIYNIVSADGCGNSTAYNVTVKGKPAPGTISGGNSVCVNNTLNLTSSVSGGVWSTGNGGFAGIDAATGVVTGLASGAETITYTVTSAGCTNSTSTTVTVNANPIVPAITGTTTVCSGASTILANSLAGGVWSSGNTAVAQVSNGVVSGISAGTAVITYTVTNASGCTASQQITVTVNALPAAGTISGGSNVCVNGSLNLTSSVSGGSWLSDNTSIATINNGLLTGVAEGSVNIVYTVTSNGCTGTSQLPVSVRAVPVLSGIVGTNILCTGGTATLTNSTAGGTWTVDQPGIVTVSATGVVTGISAGDAVITYTFTNANNCAASVTHPLRVNAAPAAITFAGGDKVCIGSAIQLTPSVAGGTWTTSDAAIANVANGLVTGVTAGTATISYAVATTGGCTATGTQTVTVSALPTAGTIGGAGNVCVGGETQLTASVTGGIWSSGNINTAYVNTLGMVSGVAAGTATIRYTVANAAGCSNTAEFAMTVNSAVNAGAITGGDNVCIGSSIQLANATAGGVWSSANNAIATISNSGLVTGMAAGTVQITYTLTGTGGCTASVAHQVTVNALPSVTITSADSVCIADGKVTLTANVVGGAWSGEGTFTGNEWNFANLGVGTTVITYTYTNDKGCVATTTKTIRRVDCRVIDTRPGVLLSFDLMPNPATNYIKMKVAVESGAGTWTVQVTDLSGKRRMTYLTELIIGANEKVLDISSLPSGIYFLTLRHGDKSKTVSFMKAK</sequence>
<feature type="domain" description="BIG2" evidence="2">
    <location>
        <begin position="627"/>
        <end position="698"/>
    </location>
</feature>
<feature type="domain" description="BIG2" evidence="2">
    <location>
        <begin position="544"/>
        <end position="622"/>
    </location>
</feature>
<feature type="domain" description="BIG2" evidence="2">
    <location>
        <begin position="1487"/>
        <end position="1553"/>
    </location>
</feature>
<dbReference type="SUPFAM" id="SSF49373">
    <property type="entry name" value="Invasin/intimin cell-adhesion fragments"/>
    <property type="match status" value="5"/>
</dbReference>
<feature type="domain" description="BIG2" evidence="2">
    <location>
        <begin position="1256"/>
        <end position="1323"/>
    </location>
</feature>
<dbReference type="InterPro" id="IPR026444">
    <property type="entry name" value="Secre_tail"/>
</dbReference>
<organism evidence="3 4">
    <name type="scientific">Chitinophaga horti</name>
    <dbReference type="NCBI Taxonomy" id="2920382"/>
    <lineage>
        <taxon>Bacteria</taxon>
        <taxon>Pseudomonadati</taxon>
        <taxon>Bacteroidota</taxon>
        <taxon>Chitinophagia</taxon>
        <taxon>Chitinophagales</taxon>
        <taxon>Chitinophagaceae</taxon>
        <taxon>Chitinophaga</taxon>
    </lineage>
</organism>
<gene>
    <name evidence="3" type="ORF">MKQ68_21290</name>
</gene>
<feature type="domain" description="BIG2" evidence="2">
    <location>
        <begin position="1556"/>
        <end position="1634"/>
    </location>
</feature>
<name>A0ABY6IZB2_9BACT</name>
<keyword evidence="4" id="KW-1185">Reference proteome</keyword>
<dbReference type="Gene3D" id="2.60.40.10">
    <property type="entry name" value="Immunoglobulins"/>
    <property type="match status" value="1"/>
</dbReference>